<evidence type="ECO:0008006" key="3">
    <source>
        <dbReference type="Google" id="ProtNLM"/>
    </source>
</evidence>
<dbReference type="EMBL" id="JAYKLX010000004">
    <property type="protein sequence ID" value="MEB3345758.1"/>
    <property type="molecule type" value="Genomic_DNA"/>
</dbReference>
<protein>
    <recommendedName>
        <fullName evidence="3">Outer membrane protein with beta-barrel domain</fullName>
    </recommendedName>
</protein>
<dbReference type="Pfam" id="PF09411">
    <property type="entry name" value="PagL"/>
    <property type="match status" value="1"/>
</dbReference>
<dbReference type="RefSeq" id="WP_324179936.1">
    <property type="nucleotide sequence ID" value="NZ_JAYKLX010000004.1"/>
</dbReference>
<dbReference type="Gene3D" id="2.40.160.20">
    <property type="match status" value="1"/>
</dbReference>
<organism evidence="1 2">
    <name type="scientific">Aquimarina gracilis</name>
    <dbReference type="NCBI Taxonomy" id="874422"/>
    <lineage>
        <taxon>Bacteria</taxon>
        <taxon>Pseudomonadati</taxon>
        <taxon>Bacteroidota</taxon>
        <taxon>Flavobacteriia</taxon>
        <taxon>Flavobacteriales</taxon>
        <taxon>Flavobacteriaceae</taxon>
        <taxon>Aquimarina</taxon>
    </lineage>
</organism>
<proteinExistence type="predicted"/>
<gene>
    <name evidence="1" type="ORF">U6A24_09815</name>
</gene>
<name>A0ABU5ZUS8_9FLAO</name>
<dbReference type="InterPro" id="IPR018550">
    <property type="entry name" value="Lipid-A_deacylase-rel"/>
</dbReference>
<reference evidence="1 2" key="1">
    <citation type="journal article" date="2013" name="Int. J. Syst. Evol. Microbiol.">
        <title>Aquimarina gracilis sp. nov., isolated from the gut microflora of a mussel, Mytilus coruscus, and emended description of Aquimarina spongiae.</title>
        <authorList>
            <person name="Park S.C."/>
            <person name="Choe H.N."/>
            <person name="Baik K.S."/>
            <person name="Seong C.N."/>
        </authorList>
    </citation>
    <scope>NUCLEOTIDE SEQUENCE [LARGE SCALE GENOMIC DNA]</scope>
    <source>
        <strain evidence="1 2">PSC32</strain>
    </source>
</reference>
<accession>A0ABU5ZUS8</accession>
<evidence type="ECO:0000313" key="1">
    <source>
        <dbReference type="EMBL" id="MEB3345758.1"/>
    </source>
</evidence>
<dbReference type="Proteomes" id="UP001327027">
    <property type="component" value="Unassembled WGS sequence"/>
</dbReference>
<keyword evidence="2" id="KW-1185">Reference proteome</keyword>
<comment type="caution">
    <text evidence="1">The sequence shown here is derived from an EMBL/GenBank/DDBJ whole genome shotgun (WGS) entry which is preliminary data.</text>
</comment>
<evidence type="ECO:0000313" key="2">
    <source>
        <dbReference type="Proteomes" id="UP001327027"/>
    </source>
</evidence>
<sequence length="112" mass="12317">MSFVPTFDYYFNESYYRPYAGIGLGYYIFNNIDVSDQNGSSNGLEGSVNNQLGFLVRGGLELGNTRLGLEYNFITKADIEIPNGEIIGTVDNSYLGLSFGFVIGGREGTQEL</sequence>